<evidence type="ECO:0000313" key="1">
    <source>
        <dbReference type="EMBL" id="CDW22756.1"/>
    </source>
</evidence>
<proteinExistence type="predicted"/>
<protein>
    <submittedName>
        <fullName evidence="1">Uncharacterized protein</fullName>
    </submittedName>
</protein>
<dbReference type="EMBL" id="HACA01005395">
    <property type="protein sequence ID" value="CDW22756.1"/>
    <property type="molecule type" value="Transcribed_RNA"/>
</dbReference>
<name>A0A0K2TBA4_LEPSM</name>
<dbReference type="AlphaFoldDB" id="A0A0K2TBA4"/>
<organism evidence="1">
    <name type="scientific">Lepeophtheirus salmonis</name>
    <name type="common">Salmon louse</name>
    <name type="synonym">Caligus salmonis</name>
    <dbReference type="NCBI Taxonomy" id="72036"/>
    <lineage>
        <taxon>Eukaryota</taxon>
        <taxon>Metazoa</taxon>
        <taxon>Ecdysozoa</taxon>
        <taxon>Arthropoda</taxon>
        <taxon>Crustacea</taxon>
        <taxon>Multicrustacea</taxon>
        <taxon>Hexanauplia</taxon>
        <taxon>Copepoda</taxon>
        <taxon>Siphonostomatoida</taxon>
        <taxon>Caligidae</taxon>
        <taxon>Lepeophtheirus</taxon>
    </lineage>
</organism>
<reference evidence="1" key="1">
    <citation type="submission" date="2014-05" db="EMBL/GenBank/DDBJ databases">
        <authorList>
            <person name="Chronopoulou M."/>
        </authorList>
    </citation>
    <scope>NUCLEOTIDE SEQUENCE</scope>
    <source>
        <tissue evidence="1">Whole organism</tissue>
    </source>
</reference>
<feature type="non-terminal residue" evidence="1">
    <location>
        <position position="108"/>
    </location>
</feature>
<accession>A0A0K2TBA4</accession>
<sequence length="108" mass="12090">MGLRYLGVLQQQDVSLLLLCKRESQNGRLLLGPQVPCLTIVEEHVPYELLCVYPRHRPGTYIQEGATFLTGENGGLLDGKLISFVLTPHEPPRLRCLGLLGGQDQQYF</sequence>